<dbReference type="AlphaFoldDB" id="A0A931AU73"/>
<dbReference type="InterPro" id="IPR023198">
    <property type="entry name" value="PGP-like_dom2"/>
</dbReference>
<dbReference type="Proteomes" id="UP000621436">
    <property type="component" value="Unassembled WGS sequence"/>
</dbReference>
<dbReference type="EMBL" id="JADPIE010000003">
    <property type="protein sequence ID" value="MBF8436565.1"/>
    <property type="molecule type" value="Genomic_DNA"/>
</dbReference>
<name>A0A931AU73_9FIRM</name>
<accession>A0A931AU73</accession>
<dbReference type="SUPFAM" id="SSF56784">
    <property type="entry name" value="HAD-like"/>
    <property type="match status" value="1"/>
</dbReference>
<dbReference type="SFLD" id="SFLDG01129">
    <property type="entry name" value="C1.5:_HAD__Beta-PGM__Phosphata"/>
    <property type="match status" value="1"/>
</dbReference>
<keyword evidence="2" id="KW-1185">Reference proteome</keyword>
<comment type="caution">
    <text evidence="1">The sequence shown here is derived from an EMBL/GenBank/DDBJ whole genome shotgun (WGS) entry which is preliminary data.</text>
</comment>
<dbReference type="InterPro" id="IPR006439">
    <property type="entry name" value="HAD-SF_hydro_IA"/>
</dbReference>
<gene>
    <name evidence="1" type="ORF">I0Q91_05715</name>
</gene>
<dbReference type="Pfam" id="PF00702">
    <property type="entry name" value="Hydrolase"/>
    <property type="match status" value="1"/>
</dbReference>
<dbReference type="CDD" id="cd02603">
    <property type="entry name" value="HAD_sEH-N_like"/>
    <property type="match status" value="1"/>
</dbReference>
<reference evidence="1" key="1">
    <citation type="submission" date="2020-11" db="EMBL/GenBank/DDBJ databases">
        <title>Halonatronomonas betainensis gen. nov., sp. nov. a novel haloalkaliphilic representative of the family Halanaerobiacae capable of betaine degradation.</title>
        <authorList>
            <person name="Boltyanskaya Y."/>
            <person name="Kevbrin V."/>
            <person name="Detkova E."/>
            <person name="Grouzdev D.S."/>
            <person name="Koziaeva V."/>
            <person name="Zhilina T."/>
        </authorList>
    </citation>
    <scope>NUCLEOTIDE SEQUENCE</scope>
    <source>
        <strain evidence="1">Z-7014</strain>
    </source>
</reference>
<dbReference type="RefSeq" id="WP_270453469.1">
    <property type="nucleotide sequence ID" value="NZ_JADPIE010000003.1"/>
</dbReference>
<evidence type="ECO:0000313" key="1">
    <source>
        <dbReference type="EMBL" id="MBF8436565.1"/>
    </source>
</evidence>
<organism evidence="1 2">
    <name type="scientific">Halonatronomonas betaini</name>
    <dbReference type="NCBI Taxonomy" id="2778430"/>
    <lineage>
        <taxon>Bacteria</taxon>
        <taxon>Bacillati</taxon>
        <taxon>Bacillota</taxon>
        <taxon>Clostridia</taxon>
        <taxon>Halanaerobiales</taxon>
        <taxon>Halarsenatibacteraceae</taxon>
        <taxon>Halonatronomonas</taxon>
    </lineage>
</organism>
<dbReference type="PANTHER" id="PTHR43611:SF3">
    <property type="entry name" value="FLAVIN MONONUCLEOTIDE HYDROLASE 1, CHLOROPLATIC"/>
    <property type="match status" value="1"/>
</dbReference>
<dbReference type="InterPro" id="IPR036412">
    <property type="entry name" value="HAD-like_sf"/>
</dbReference>
<protein>
    <submittedName>
        <fullName evidence="1">HAD family phosphatase</fullName>
    </submittedName>
</protein>
<dbReference type="InterPro" id="IPR023214">
    <property type="entry name" value="HAD_sf"/>
</dbReference>
<dbReference type="PANTHER" id="PTHR43611">
    <property type="entry name" value="ALPHA-D-GLUCOSE 1-PHOSPHATE PHOSPHATASE"/>
    <property type="match status" value="1"/>
</dbReference>
<dbReference type="Gene3D" id="1.10.150.240">
    <property type="entry name" value="Putative phosphatase, domain 2"/>
    <property type="match status" value="1"/>
</dbReference>
<evidence type="ECO:0000313" key="2">
    <source>
        <dbReference type="Proteomes" id="UP000621436"/>
    </source>
</evidence>
<proteinExistence type="predicted"/>
<sequence>MITEFRIKKIVFDIGQVLLTFNPEQYLKDQFNLSTGQIKEIAKATFRSSVWLDLDRGKISKNEAAEIFSKKLPEYSQVLVEGVLNWEEILNPIEPNIELLKEFRAHDAYQVYALSNFNDESYQVAKSEFPFLNLFKGEIISGQVGYIKPEPEIYQLLLDRFELKPAETLFIDDSKENIEAAKEFGLRTIHYRNPEQLQKEIKHLNLLI</sequence>
<dbReference type="NCBIfam" id="TIGR01549">
    <property type="entry name" value="HAD-SF-IA-v1"/>
    <property type="match status" value="1"/>
</dbReference>
<dbReference type="NCBIfam" id="TIGR01509">
    <property type="entry name" value="HAD-SF-IA-v3"/>
    <property type="match status" value="1"/>
</dbReference>
<dbReference type="Gene3D" id="3.40.50.1000">
    <property type="entry name" value="HAD superfamily/HAD-like"/>
    <property type="match status" value="1"/>
</dbReference>
<dbReference type="SFLD" id="SFLDS00003">
    <property type="entry name" value="Haloacid_Dehalogenase"/>
    <property type="match status" value="1"/>
</dbReference>